<dbReference type="Proteomes" id="UP000799754">
    <property type="component" value="Unassembled WGS sequence"/>
</dbReference>
<gene>
    <name evidence="1" type="ORF">BU25DRAFT_491257</name>
</gene>
<protein>
    <submittedName>
        <fullName evidence="1">Uncharacterized protein</fullName>
    </submittedName>
</protein>
<comment type="caution">
    <text evidence="1">The sequence shown here is derived from an EMBL/GenBank/DDBJ whole genome shotgun (WGS) entry which is preliminary data.</text>
</comment>
<accession>A0ACB6S1W9</accession>
<proteinExistence type="predicted"/>
<name>A0ACB6S1W9_9PLEO</name>
<organism evidence="1 2">
    <name type="scientific">Macroventuria anomochaeta</name>
    <dbReference type="NCBI Taxonomy" id="301207"/>
    <lineage>
        <taxon>Eukaryota</taxon>
        <taxon>Fungi</taxon>
        <taxon>Dikarya</taxon>
        <taxon>Ascomycota</taxon>
        <taxon>Pezizomycotina</taxon>
        <taxon>Dothideomycetes</taxon>
        <taxon>Pleosporomycetidae</taxon>
        <taxon>Pleosporales</taxon>
        <taxon>Pleosporineae</taxon>
        <taxon>Didymellaceae</taxon>
        <taxon>Macroventuria</taxon>
    </lineage>
</organism>
<keyword evidence="2" id="KW-1185">Reference proteome</keyword>
<sequence length="154" mass="16934">MSSNNNSLGIQRGNYQWSLSGPLLLVLGRLACIPLQYAIVTHHPLSVLGIPQRSIDLSFWPAALPPPPPPLLIFLATTGILIAKQSIWVFGICNEYMTVPFALFGVLADFFYEGVSALVFTVPGDSLLLPLEEMLANLITIVICDCQRFTEYII</sequence>
<dbReference type="EMBL" id="MU006716">
    <property type="protein sequence ID" value="KAF2627640.1"/>
    <property type="molecule type" value="Genomic_DNA"/>
</dbReference>
<evidence type="ECO:0000313" key="2">
    <source>
        <dbReference type="Proteomes" id="UP000799754"/>
    </source>
</evidence>
<reference evidence="1" key="1">
    <citation type="journal article" date="2020" name="Stud. Mycol.">
        <title>101 Dothideomycetes genomes: a test case for predicting lifestyles and emergence of pathogens.</title>
        <authorList>
            <person name="Haridas S."/>
            <person name="Albert R."/>
            <person name="Binder M."/>
            <person name="Bloem J."/>
            <person name="Labutti K."/>
            <person name="Salamov A."/>
            <person name="Andreopoulos B."/>
            <person name="Baker S."/>
            <person name="Barry K."/>
            <person name="Bills G."/>
            <person name="Bluhm B."/>
            <person name="Cannon C."/>
            <person name="Castanera R."/>
            <person name="Culley D."/>
            <person name="Daum C."/>
            <person name="Ezra D."/>
            <person name="Gonzalez J."/>
            <person name="Henrissat B."/>
            <person name="Kuo A."/>
            <person name="Liang C."/>
            <person name="Lipzen A."/>
            <person name="Lutzoni F."/>
            <person name="Magnuson J."/>
            <person name="Mondo S."/>
            <person name="Nolan M."/>
            <person name="Ohm R."/>
            <person name="Pangilinan J."/>
            <person name="Park H.-J."/>
            <person name="Ramirez L."/>
            <person name="Alfaro M."/>
            <person name="Sun H."/>
            <person name="Tritt A."/>
            <person name="Yoshinaga Y."/>
            <person name="Zwiers L.-H."/>
            <person name="Turgeon B."/>
            <person name="Goodwin S."/>
            <person name="Spatafora J."/>
            <person name="Crous P."/>
            <person name="Grigoriev I."/>
        </authorList>
    </citation>
    <scope>NUCLEOTIDE SEQUENCE</scope>
    <source>
        <strain evidence="1">CBS 525.71</strain>
    </source>
</reference>
<evidence type="ECO:0000313" key="1">
    <source>
        <dbReference type="EMBL" id="KAF2627640.1"/>
    </source>
</evidence>